<dbReference type="GO" id="GO:0044010">
    <property type="term" value="P:single-species biofilm formation"/>
    <property type="evidence" value="ECO:0007669"/>
    <property type="project" value="TreeGrafter"/>
</dbReference>
<evidence type="ECO:0000259" key="2">
    <source>
        <dbReference type="Pfam" id="PF13524"/>
    </source>
</evidence>
<gene>
    <name evidence="3" type="ORF">E4M00_14365</name>
</gene>
<keyword evidence="3" id="KW-0808">Transferase</keyword>
<feature type="domain" description="Spore protein YkvP/CgeB glycosyl transferase-like" evidence="2">
    <location>
        <begin position="930"/>
        <end position="1068"/>
    </location>
</feature>
<dbReference type="CDD" id="cd00761">
    <property type="entry name" value="Glyco_tranf_GTA_type"/>
    <property type="match status" value="1"/>
</dbReference>
<dbReference type="Pfam" id="PF13524">
    <property type="entry name" value="Glyco_trans_1_2"/>
    <property type="match status" value="1"/>
</dbReference>
<dbReference type="Proteomes" id="UP000298127">
    <property type="component" value="Unassembled WGS sequence"/>
</dbReference>
<proteinExistence type="predicted"/>
<reference evidence="3 4" key="1">
    <citation type="journal article" date="2018" name="J. Microbiol.">
        <title>Leifsonia flava sp. nov., a novel actinobacterium isolated from the rhizosphere of Aquilegia viridiflora.</title>
        <authorList>
            <person name="Cai Y."/>
            <person name="Tao W.Z."/>
            <person name="Ma Y.J."/>
            <person name="Cheng J."/>
            <person name="Zhang M.Y."/>
            <person name="Zhang Y.X."/>
        </authorList>
    </citation>
    <scope>NUCLEOTIDE SEQUENCE [LARGE SCALE GENOMIC DNA]</scope>
    <source>
        <strain evidence="3 4">SYP-B2174</strain>
    </source>
</reference>
<evidence type="ECO:0000259" key="1">
    <source>
        <dbReference type="Pfam" id="PF00535"/>
    </source>
</evidence>
<dbReference type="AlphaFoldDB" id="A0A4Y9QXU9"/>
<dbReference type="SUPFAM" id="SSF53756">
    <property type="entry name" value="UDP-Glycosyltransferase/glycogen phosphorylase"/>
    <property type="match status" value="1"/>
</dbReference>
<dbReference type="InterPro" id="IPR001173">
    <property type="entry name" value="Glyco_trans_2-like"/>
</dbReference>
<feature type="domain" description="Glycosyltransferase 2-like" evidence="1">
    <location>
        <begin position="506"/>
        <end position="609"/>
    </location>
</feature>
<dbReference type="RefSeq" id="WP_135121172.1">
    <property type="nucleotide sequence ID" value="NZ_SPQZ01000005.1"/>
</dbReference>
<evidence type="ECO:0000313" key="3">
    <source>
        <dbReference type="EMBL" id="TFV96492.1"/>
    </source>
</evidence>
<sequence>MGEKSRDEIPVDRMKGASDIDDKNVSGVVTRVRSLVKVPEKLKPAVRESFERFASSLDRWPTIAETVRGRQFIHALLSSRIIDRTYYEAQAGRQFVSDADVAQHFVSVGAEAGLSVNPLIEDEWFRRAANRGVASANTLLFDGTIGLAELGPLFDAKRYAGETGSGIRSSLGALQHFLAATTESTMAPTSERIAEVETSESYNEKRELLIEEARRYARLKAFGGPRLRPAAASDLQQSSEFLRAHVGALSGAVERPMVSIVMPARDRAHRLDESVRSVLAQTYENWELIIVDDGSVDSTPDVLREWSAIEPRIRVLTQEPSGVSAARNRAISAAEGVYIAFLDSDNAWAPEFLALTMAWMTSHNDRVVHTAILRHVGSSRILYQGSQVLGHEQLLQAGNSVDLNALVASAELVRAVGGFDDRLRRWVDYDLVLKLSLHEVPTFLPYIGVHYDDAVGNEGRISTTEAGTWEKAVLEKYLCDWPRVEGASRVDGRISVVIRSNADTWRTIEAVSDVFATNPDKDIEVVVVVSGASRGVSASIVAALGANPRVTIVPLLRRHSFGLEANVAFGNTTGEFVCFVDLGVAGSSNWLEPLVSHLDGDHTLGAVQPLIIGADETVASAGLAFGGSHILPWDNLDGHPVEDAEAAALPRRVAAVSWRAMLVRASTFIAARGFDVLYGDGYGDSKFCLRLRQMGFGSGLVSESRLRIRPGYKWERSIDQVGAARLLNEFGPTLPEPDQEMYRSIGAEIRGYQASSVLSSALARIGQPIIVRDPSDTCLRWAIKTAAPAGPRGDRWGDTLFAEDLAAALRSHSQRAFVDRREGVGRRSAHLDDVVIVLRGLDRVAPQPGATNILWLISHPELVTAEEIAAFDLVFAASAPWAELATRKYGREVLPLLQATNVRRFDPELRTDEAASDVLFVGSTRKTYRPIVRWANDVDADLSIFGPGWDGLVAPERIKGLSLGPDEVGTHYASARVVLNDHWADMAAEGFISNRLFDAVASGAWVVSDAVEGMGELFGDAVRIVGSREELRTALDDPSARPPRDELLRQAGRVRSEHSFEERARALVQAVERLSRSRV</sequence>
<dbReference type="SUPFAM" id="SSF53448">
    <property type="entry name" value="Nucleotide-diphospho-sugar transferases"/>
    <property type="match status" value="2"/>
</dbReference>
<feature type="domain" description="Glycosyltransferase 2-like" evidence="1">
    <location>
        <begin position="259"/>
        <end position="387"/>
    </location>
</feature>
<dbReference type="InterPro" id="IPR055259">
    <property type="entry name" value="YkvP/CgeB_Glyco_trans-like"/>
</dbReference>
<dbReference type="Pfam" id="PF00535">
    <property type="entry name" value="Glycos_transf_2"/>
    <property type="match status" value="2"/>
</dbReference>
<dbReference type="PANTHER" id="PTHR43685">
    <property type="entry name" value="GLYCOSYLTRANSFERASE"/>
    <property type="match status" value="1"/>
</dbReference>
<dbReference type="PANTHER" id="PTHR43685:SF2">
    <property type="entry name" value="GLYCOSYLTRANSFERASE 2-LIKE DOMAIN-CONTAINING PROTEIN"/>
    <property type="match status" value="1"/>
</dbReference>
<accession>A0A4Y9QXU9</accession>
<dbReference type="EMBL" id="SPQZ01000005">
    <property type="protein sequence ID" value="TFV96492.1"/>
    <property type="molecule type" value="Genomic_DNA"/>
</dbReference>
<organism evidence="3 4">
    <name type="scientific">Orlajensenia leifsoniae</name>
    <dbReference type="NCBI Taxonomy" id="2561933"/>
    <lineage>
        <taxon>Bacteria</taxon>
        <taxon>Bacillati</taxon>
        <taxon>Actinomycetota</taxon>
        <taxon>Actinomycetes</taxon>
        <taxon>Micrococcales</taxon>
        <taxon>Microbacteriaceae</taxon>
        <taxon>Orlajensenia</taxon>
    </lineage>
</organism>
<dbReference type="Gene3D" id="3.90.550.10">
    <property type="entry name" value="Spore Coat Polysaccharide Biosynthesis Protein SpsA, Chain A"/>
    <property type="match status" value="2"/>
</dbReference>
<dbReference type="GO" id="GO:0016740">
    <property type="term" value="F:transferase activity"/>
    <property type="evidence" value="ECO:0007669"/>
    <property type="project" value="UniProtKB-KW"/>
</dbReference>
<evidence type="ECO:0000313" key="4">
    <source>
        <dbReference type="Proteomes" id="UP000298127"/>
    </source>
</evidence>
<dbReference type="InterPro" id="IPR050834">
    <property type="entry name" value="Glycosyltransf_2"/>
</dbReference>
<comment type="caution">
    <text evidence="3">The sequence shown here is derived from an EMBL/GenBank/DDBJ whole genome shotgun (WGS) entry which is preliminary data.</text>
</comment>
<dbReference type="InterPro" id="IPR029044">
    <property type="entry name" value="Nucleotide-diphossugar_trans"/>
</dbReference>
<protein>
    <submittedName>
        <fullName evidence="3">Glycosyltransferase</fullName>
    </submittedName>
</protein>
<name>A0A4Y9QXU9_9MICO</name>
<keyword evidence="4" id="KW-1185">Reference proteome</keyword>